<evidence type="ECO:0000256" key="1">
    <source>
        <dbReference type="SAM" id="MobiDB-lite"/>
    </source>
</evidence>
<name>A0A918YV20_9ACTN</name>
<feature type="region of interest" description="Disordered" evidence="1">
    <location>
        <begin position="37"/>
        <end position="59"/>
    </location>
</feature>
<evidence type="ECO:0000313" key="3">
    <source>
        <dbReference type="Proteomes" id="UP000617734"/>
    </source>
</evidence>
<dbReference type="EMBL" id="BNBO01000084">
    <property type="protein sequence ID" value="GHE25535.1"/>
    <property type="molecule type" value="Genomic_DNA"/>
</dbReference>
<keyword evidence="3" id="KW-1185">Reference proteome</keyword>
<accession>A0A918YV20</accession>
<dbReference type="AlphaFoldDB" id="A0A918YV20"/>
<organism evidence="2 3">
    <name type="scientific">Kitasatospora indigofera</name>
    <dbReference type="NCBI Taxonomy" id="67307"/>
    <lineage>
        <taxon>Bacteria</taxon>
        <taxon>Bacillati</taxon>
        <taxon>Actinomycetota</taxon>
        <taxon>Actinomycetes</taxon>
        <taxon>Kitasatosporales</taxon>
        <taxon>Streptomycetaceae</taxon>
        <taxon>Kitasatospora</taxon>
    </lineage>
</organism>
<evidence type="ECO:0000313" key="2">
    <source>
        <dbReference type="EMBL" id="GHE25535.1"/>
    </source>
</evidence>
<reference evidence="2" key="1">
    <citation type="journal article" date="2014" name="Int. J. Syst. Evol. Microbiol.">
        <title>Complete genome sequence of Corynebacterium casei LMG S-19264T (=DSM 44701T), isolated from a smear-ripened cheese.</title>
        <authorList>
            <consortium name="US DOE Joint Genome Institute (JGI-PGF)"/>
            <person name="Walter F."/>
            <person name="Albersmeier A."/>
            <person name="Kalinowski J."/>
            <person name="Ruckert C."/>
        </authorList>
    </citation>
    <scope>NUCLEOTIDE SEQUENCE</scope>
    <source>
        <strain evidence="2">JCM 4646</strain>
    </source>
</reference>
<feature type="compositionally biased region" description="Basic and acidic residues" evidence="1">
    <location>
        <begin position="46"/>
        <end position="59"/>
    </location>
</feature>
<protein>
    <submittedName>
        <fullName evidence="2">Uncharacterized protein</fullName>
    </submittedName>
</protein>
<gene>
    <name evidence="2" type="ORF">GCM10018781_77110</name>
</gene>
<dbReference type="Proteomes" id="UP000617734">
    <property type="component" value="Unassembled WGS sequence"/>
</dbReference>
<proteinExistence type="predicted"/>
<reference evidence="2" key="2">
    <citation type="submission" date="2020-09" db="EMBL/GenBank/DDBJ databases">
        <authorList>
            <person name="Sun Q."/>
            <person name="Ohkuma M."/>
        </authorList>
    </citation>
    <scope>NUCLEOTIDE SEQUENCE</scope>
    <source>
        <strain evidence="2">JCM 4646</strain>
    </source>
</reference>
<sequence>MSGGPRAPGRGKGQKWMIRYIQCMGIDVAAPEARRRVPRRACPARDAGRRLDFDHPEHR</sequence>
<comment type="caution">
    <text evidence="2">The sequence shown here is derived from an EMBL/GenBank/DDBJ whole genome shotgun (WGS) entry which is preliminary data.</text>
</comment>